<evidence type="ECO:0000313" key="2">
    <source>
        <dbReference type="EMBL" id="OCK76571.1"/>
    </source>
</evidence>
<feature type="compositionally biased region" description="Low complexity" evidence="1">
    <location>
        <begin position="709"/>
        <end position="720"/>
    </location>
</feature>
<name>A0A8E2E3K2_9PEZI</name>
<feature type="compositionally biased region" description="Basic and acidic residues" evidence="1">
    <location>
        <begin position="299"/>
        <end position="312"/>
    </location>
</feature>
<feature type="region of interest" description="Disordered" evidence="1">
    <location>
        <begin position="276"/>
        <end position="386"/>
    </location>
</feature>
<feature type="compositionally biased region" description="Polar residues" evidence="1">
    <location>
        <begin position="743"/>
        <end position="752"/>
    </location>
</feature>
<feature type="compositionally biased region" description="Low complexity" evidence="1">
    <location>
        <begin position="529"/>
        <end position="540"/>
    </location>
</feature>
<feature type="compositionally biased region" description="Polar residues" evidence="1">
    <location>
        <begin position="662"/>
        <end position="678"/>
    </location>
</feature>
<feature type="compositionally biased region" description="Polar residues" evidence="1">
    <location>
        <begin position="697"/>
        <end position="708"/>
    </location>
</feature>
<feature type="region of interest" description="Disordered" evidence="1">
    <location>
        <begin position="133"/>
        <end position="206"/>
    </location>
</feature>
<evidence type="ECO:0000256" key="1">
    <source>
        <dbReference type="SAM" id="MobiDB-lite"/>
    </source>
</evidence>
<feature type="region of interest" description="Disordered" evidence="1">
    <location>
        <begin position="505"/>
        <end position="895"/>
    </location>
</feature>
<feature type="compositionally biased region" description="Polar residues" evidence="1">
    <location>
        <begin position="832"/>
        <end position="842"/>
    </location>
</feature>
<reference evidence="2 3" key="1">
    <citation type="journal article" date="2016" name="Nat. Commun.">
        <title>Ectomycorrhizal ecology is imprinted in the genome of the dominant symbiotic fungus Cenococcum geophilum.</title>
        <authorList>
            <consortium name="DOE Joint Genome Institute"/>
            <person name="Peter M."/>
            <person name="Kohler A."/>
            <person name="Ohm R.A."/>
            <person name="Kuo A."/>
            <person name="Krutzmann J."/>
            <person name="Morin E."/>
            <person name="Arend M."/>
            <person name="Barry K.W."/>
            <person name="Binder M."/>
            <person name="Choi C."/>
            <person name="Clum A."/>
            <person name="Copeland A."/>
            <person name="Grisel N."/>
            <person name="Haridas S."/>
            <person name="Kipfer T."/>
            <person name="LaButti K."/>
            <person name="Lindquist E."/>
            <person name="Lipzen A."/>
            <person name="Maire R."/>
            <person name="Meier B."/>
            <person name="Mihaltcheva S."/>
            <person name="Molinier V."/>
            <person name="Murat C."/>
            <person name="Poggeler S."/>
            <person name="Quandt C.A."/>
            <person name="Sperisen C."/>
            <person name="Tritt A."/>
            <person name="Tisserant E."/>
            <person name="Crous P.W."/>
            <person name="Henrissat B."/>
            <person name="Nehls U."/>
            <person name="Egli S."/>
            <person name="Spatafora J.W."/>
            <person name="Grigoriev I.V."/>
            <person name="Martin F.M."/>
        </authorList>
    </citation>
    <scope>NUCLEOTIDE SEQUENCE [LARGE SCALE GENOMIC DNA]</scope>
    <source>
        <strain evidence="2 3">CBS 459.81</strain>
    </source>
</reference>
<feature type="compositionally biased region" description="Basic and acidic residues" evidence="1">
    <location>
        <begin position="546"/>
        <end position="564"/>
    </location>
</feature>
<dbReference type="OrthoDB" id="6365676at2759"/>
<dbReference type="EMBL" id="KV745199">
    <property type="protein sequence ID" value="OCK76571.1"/>
    <property type="molecule type" value="Genomic_DNA"/>
</dbReference>
<feature type="compositionally biased region" description="Basic and acidic residues" evidence="1">
    <location>
        <begin position="421"/>
        <end position="440"/>
    </location>
</feature>
<protein>
    <recommendedName>
        <fullName evidence="4">Nucleolar protein Dnt1-like N-terminal domain-containing protein</fullName>
    </recommendedName>
</protein>
<feature type="compositionally biased region" description="Low complexity" evidence="1">
    <location>
        <begin position="770"/>
        <end position="791"/>
    </location>
</feature>
<feature type="compositionally biased region" description="Polar residues" evidence="1">
    <location>
        <begin position="318"/>
        <end position="332"/>
    </location>
</feature>
<feature type="compositionally biased region" description="Basic and acidic residues" evidence="1">
    <location>
        <begin position="133"/>
        <end position="148"/>
    </location>
</feature>
<keyword evidence="3" id="KW-1185">Reference proteome</keyword>
<gene>
    <name evidence="2" type="ORF">K432DRAFT_396330</name>
</gene>
<feature type="compositionally biased region" description="Low complexity" evidence="1">
    <location>
        <begin position="856"/>
        <end position="869"/>
    </location>
</feature>
<evidence type="ECO:0008006" key="4">
    <source>
        <dbReference type="Google" id="ProtNLM"/>
    </source>
</evidence>
<feature type="compositionally biased region" description="Basic and acidic residues" evidence="1">
    <location>
        <begin position="377"/>
        <end position="386"/>
    </location>
</feature>
<organism evidence="2 3">
    <name type="scientific">Lepidopterella palustris CBS 459.81</name>
    <dbReference type="NCBI Taxonomy" id="1314670"/>
    <lineage>
        <taxon>Eukaryota</taxon>
        <taxon>Fungi</taxon>
        <taxon>Dikarya</taxon>
        <taxon>Ascomycota</taxon>
        <taxon>Pezizomycotina</taxon>
        <taxon>Dothideomycetes</taxon>
        <taxon>Pleosporomycetidae</taxon>
        <taxon>Mytilinidiales</taxon>
        <taxon>Argynnaceae</taxon>
        <taxon>Lepidopterella</taxon>
    </lineage>
</organism>
<feature type="compositionally biased region" description="Polar residues" evidence="1">
    <location>
        <begin position="442"/>
        <end position="470"/>
    </location>
</feature>
<feature type="compositionally biased region" description="Basic and acidic residues" evidence="1">
    <location>
        <begin position="164"/>
        <end position="184"/>
    </location>
</feature>
<feature type="region of interest" description="Disordered" evidence="1">
    <location>
        <begin position="224"/>
        <end position="261"/>
    </location>
</feature>
<accession>A0A8E2E3K2</accession>
<feature type="region of interest" description="Disordered" evidence="1">
    <location>
        <begin position="421"/>
        <end position="485"/>
    </location>
</feature>
<feature type="compositionally biased region" description="Low complexity" evidence="1">
    <location>
        <begin position="624"/>
        <end position="645"/>
    </location>
</feature>
<dbReference type="AlphaFoldDB" id="A0A8E2E3K2"/>
<proteinExistence type="predicted"/>
<sequence length="895" mass="97672">MRLIVQVLSPSDTTPSSLDTSSHVSAVFQNPVRFALPVEPDQTFGQIWTLVEERYKRNYLTPTQAPNFVIEKIQDAYYCDLDMSDTVGAIFDGESNPEKIMIQVIPTSASRHLSLPPTSNLRPAAARKRFLDGLKSDANKRPRLEERSSLGAFQPDRPVTSRESVIEREGQVDDYRSEYQDLPHHPQSFNLSTTPEELESVSSPSQPVIVQDDAAVCPISSNNVDIVDPARQGSPNSGPPHTPERVKNPVQQPSSGSPMRGERLFSTVNEIREVQGEDLNPSEAPKSNSGPGESPPFARTHESSALKTHASEVYKMPSSDQRSKSPTSQGQPLNADEFDHVPHSTSSSTGKTKRWARVSAERRELYNAQRRAKRKERREAEQRREASILRQIKANDYRKTVAAKREYFTQVEANEAEVKSRERKLRMNEAEERRKLREGSGKASSIEAQAATYSASDQTTQAVNDQQQVGEATASAKTSHDGWRKKMDTYRTLPESTVEVAPKSIAESFPRSQDPPAGVEQLLVEARPSSQWESASTESSNGRVRNQKDGIDLSQRLQDEDHNSVDTATEGMREVTPAKGVSTTPGPIRRSVSFRAEPGTTDGQNEPCLPKIVINSPKGILRNPPAAKQAIKPTTTPKKATTTQQSLLNFKVEKGKGKVLGRSSSPHMEKVATSSSESDGSEYLFEESDDDDVRSGPSMSTKQKNSLHSRQQQQQSSNQRQEIKSKDCIAKGPPSSSPPETLLQATEVNSGTNPPPSSDLEESSQSLPHVSGALKSSSPSVASPCPAKVAPTIISSRTRVPPNRKSMFPTLTELSAQMLAAAKPPSKPFNAPATSVQGSNSAKVKGDDENSDDSSSESSSDETSSGSSSVDERTGNGRAKSGGLLNSMTRLLRNV</sequence>
<dbReference type="Proteomes" id="UP000250266">
    <property type="component" value="Unassembled WGS sequence"/>
</dbReference>
<evidence type="ECO:0000313" key="3">
    <source>
        <dbReference type="Proteomes" id="UP000250266"/>
    </source>
</evidence>